<dbReference type="PIRSF" id="PIRSF006162">
    <property type="entry name" value="PgpA"/>
    <property type="match status" value="1"/>
</dbReference>
<feature type="transmembrane region" description="Helical" evidence="1">
    <location>
        <begin position="40"/>
        <end position="57"/>
    </location>
</feature>
<evidence type="ECO:0000256" key="1">
    <source>
        <dbReference type="SAM" id="Phobius"/>
    </source>
</evidence>
<dbReference type="InterPro" id="IPR036681">
    <property type="entry name" value="PgpA-like_sf"/>
</dbReference>
<feature type="domain" description="YutG/PgpA" evidence="2">
    <location>
        <begin position="5"/>
        <end position="143"/>
    </location>
</feature>
<dbReference type="EMBL" id="JAFHKK010000022">
    <property type="protein sequence ID" value="MBN2965020.1"/>
    <property type="molecule type" value="Genomic_DNA"/>
</dbReference>
<comment type="caution">
    <text evidence="3">The sequence shown here is derived from an EMBL/GenBank/DDBJ whole genome shotgun (WGS) entry which is preliminary data.</text>
</comment>
<feature type="transmembrane region" description="Helical" evidence="1">
    <location>
        <begin position="130"/>
        <end position="152"/>
    </location>
</feature>
<protein>
    <submittedName>
        <fullName evidence="3">Phosphatidylglycerophosphatase A</fullName>
    </submittedName>
</protein>
<evidence type="ECO:0000313" key="4">
    <source>
        <dbReference type="Proteomes" id="UP000703590"/>
    </source>
</evidence>
<reference evidence="3 4" key="3">
    <citation type="submission" date="2021-02" db="EMBL/GenBank/DDBJ databases">
        <authorList>
            <person name="Merkel A.Y."/>
        </authorList>
    </citation>
    <scope>NUCLEOTIDE SEQUENCE [LARGE SCALE GENOMIC DNA]</scope>
    <source>
        <strain evidence="3 4">T05b</strain>
    </source>
</reference>
<keyword evidence="1" id="KW-0472">Membrane</keyword>
<dbReference type="InterPro" id="IPR007686">
    <property type="entry name" value="YutG/PgpA"/>
</dbReference>
<evidence type="ECO:0000313" key="3">
    <source>
        <dbReference type="EMBL" id="MBN2965020.1"/>
    </source>
</evidence>
<keyword evidence="4" id="KW-1185">Reference proteome</keyword>
<dbReference type="CDD" id="cd06971">
    <property type="entry name" value="PgpA"/>
    <property type="match status" value="1"/>
</dbReference>
<reference evidence="4" key="1">
    <citation type="submission" date="2021-02" db="EMBL/GenBank/DDBJ databases">
        <title>Sulfurospirillum tamanensis sp. nov.</title>
        <authorList>
            <person name="Merkel A.Y."/>
        </authorList>
    </citation>
    <scope>NUCLEOTIDE SEQUENCE [LARGE SCALE GENOMIC DNA]</scope>
    <source>
        <strain evidence="4">T05b</strain>
    </source>
</reference>
<dbReference type="PANTHER" id="PTHR36305:SF1">
    <property type="entry name" value="PHOSPHATIDYLGLYCEROPHOSPHATASE A"/>
    <property type="match status" value="1"/>
</dbReference>
<sequence length="153" mass="16215">MRELFLTFFYSGRFPKAPGTVGTLAGAAVAVPIVQYLSLETLFLGALLLAIIGIKQIDAYEAAGGPHDDKSIVIDEVVGVWIALSISSGTLAQWVFSIVLFRVFDIWKPSVIGRIDKHVKGGLGVMGDDVIAGVIAGLCSSMLFGVMLKFGLA</sequence>
<dbReference type="SUPFAM" id="SSF101307">
    <property type="entry name" value="YutG-like"/>
    <property type="match status" value="1"/>
</dbReference>
<accession>A0ABS2WTP7</accession>
<feature type="transmembrane region" description="Helical" evidence="1">
    <location>
        <begin position="78"/>
        <end position="101"/>
    </location>
</feature>
<reference evidence="3 4" key="2">
    <citation type="submission" date="2021-02" db="EMBL/GenBank/DDBJ databases">
        <title>Sulfurospirillum tamanensis sp. nov.</title>
        <authorList>
            <person name="Frolova A."/>
            <person name="Merkel A."/>
            <person name="Slobodkin A."/>
        </authorList>
    </citation>
    <scope>NUCLEOTIDE SEQUENCE [LARGE SCALE GENOMIC DNA]</scope>
    <source>
        <strain evidence="3 4">T05b</strain>
    </source>
</reference>
<dbReference type="Gene3D" id="1.10.3760.10">
    <property type="entry name" value="PgpA-like"/>
    <property type="match status" value="1"/>
</dbReference>
<dbReference type="InterPro" id="IPR026037">
    <property type="entry name" value="PgpA"/>
</dbReference>
<proteinExistence type="predicted"/>
<keyword evidence="1" id="KW-0812">Transmembrane</keyword>
<organism evidence="3 4">
    <name type="scientific">Sulfurospirillum tamanense</name>
    <dbReference type="NCBI Taxonomy" id="2813362"/>
    <lineage>
        <taxon>Bacteria</taxon>
        <taxon>Pseudomonadati</taxon>
        <taxon>Campylobacterota</taxon>
        <taxon>Epsilonproteobacteria</taxon>
        <taxon>Campylobacterales</taxon>
        <taxon>Sulfurospirillaceae</taxon>
        <taxon>Sulfurospirillum</taxon>
    </lineage>
</organism>
<keyword evidence="1" id="KW-1133">Transmembrane helix</keyword>
<dbReference type="Proteomes" id="UP000703590">
    <property type="component" value="Unassembled WGS sequence"/>
</dbReference>
<evidence type="ECO:0000259" key="2">
    <source>
        <dbReference type="Pfam" id="PF04608"/>
    </source>
</evidence>
<gene>
    <name evidence="3" type="ORF">JWV37_09530</name>
</gene>
<dbReference type="PANTHER" id="PTHR36305">
    <property type="entry name" value="PHOSPHATIDYLGLYCEROPHOSPHATASE A"/>
    <property type="match status" value="1"/>
</dbReference>
<dbReference type="Pfam" id="PF04608">
    <property type="entry name" value="PgpA"/>
    <property type="match status" value="1"/>
</dbReference>
<name>A0ABS2WTP7_9BACT</name>
<dbReference type="RefSeq" id="WP_205459568.1">
    <property type="nucleotide sequence ID" value="NZ_JAFHKK010000022.1"/>
</dbReference>